<reference evidence="2" key="1">
    <citation type="submission" date="2017-02" db="UniProtKB">
        <authorList>
            <consortium name="WormBaseParasite"/>
        </authorList>
    </citation>
    <scope>IDENTIFICATION</scope>
</reference>
<dbReference type="InterPro" id="IPR005946">
    <property type="entry name" value="Rib-P_diPkinase"/>
</dbReference>
<dbReference type="GO" id="GO:0000287">
    <property type="term" value="F:magnesium ion binding"/>
    <property type="evidence" value="ECO:0007669"/>
    <property type="project" value="InterPro"/>
</dbReference>
<dbReference type="SUPFAM" id="SSF53271">
    <property type="entry name" value="PRTase-like"/>
    <property type="match status" value="1"/>
</dbReference>
<name>A0A0N5CVS1_THECL</name>
<evidence type="ECO:0000256" key="1">
    <source>
        <dbReference type="ARBA" id="ARBA00006478"/>
    </source>
</evidence>
<protein>
    <submittedName>
        <fullName evidence="2">Ribose-phosphate pyrophosphokinase</fullName>
    </submittedName>
</protein>
<dbReference type="GO" id="GO:0009165">
    <property type="term" value="P:nucleotide biosynthetic process"/>
    <property type="evidence" value="ECO:0007669"/>
    <property type="project" value="InterPro"/>
</dbReference>
<accession>A0A0N5CVS1</accession>
<organism evidence="2">
    <name type="scientific">Thelazia callipaeda</name>
    <name type="common">Oriental eyeworm</name>
    <name type="synonym">Parasitic nematode</name>
    <dbReference type="NCBI Taxonomy" id="103827"/>
    <lineage>
        <taxon>Eukaryota</taxon>
        <taxon>Metazoa</taxon>
        <taxon>Ecdysozoa</taxon>
        <taxon>Nematoda</taxon>
        <taxon>Chromadorea</taxon>
        <taxon>Rhabditida</taxon>
        <taxon>Spirurina</taxon>
        <taxon>Spiruromorpha</taxon>
        <taxon>Thelazioidea</taxon>
        <taxon>Thelaziidae</taxon>
        <taxon>Thelazia</taxon>
    </lineage>
</organism>
<sequence length="125" mass="14232">MMNSAIIRITSIQNYHDKTASTIVGDVGGKIAIIVDDVIDEAQTYKIHITVTHGLLSADAPAILEKRIVSRVLPHETRKLRCHKTETIVISLLRCDAIRQIYSERARHSFSKRCPQYFDNFKLNQ</sequence>
<dbReference type="Gene3D" id="3.40.50.2020">
    <property type="match status" value="1"/>
</dbReference>
<proteinExistence type="inferred from homology"/>
<dbReference type="InterPro" id="IPR029057">
    <property type="entry name" value="PRTase-like"/>
</dbReference>
<comment type="similarity">
    <text evidence="1">Belongs to the ribose-phosphate pyrophosphokinase family.</text>
</comment>
<evidence type="ECO:0000313" key="2">
    <source>
        <dbReference type="WBParaSite" id="TCLT_0000442001-mRNA-1"/>
    </source>
</evidence>
<dbReference type="Pfam" id="PF14572">
    <property type="entry name" value="Pribosyl_synth"/>
    <property type="match status" value="1"/>
</dbReference>
<dbReference type="AlphaFoldDB" id="A0A0N5CVS1"/>
<dbReference type="WBParaSite" id="TCLT_0000442001-mRNA-1">
    <property type="protein sequence ID" value="TCLT_0000442001-mRNA-1"/>
    <property type="gene ID" value="TCLT_0000442001"/>
</dbReference>